<dbReference type="EMBL" id="SJCY01000005">
    <property type="protein sequence ID" value="TDG36234.1"/>
    <property type="molecule type" value="Genomic_DNA"/>
</dbReference>
<dbReference type="Gene3D" id="2.160.20.10">
    <property type="entry name" value="Single-stranded right-handed beta-helix, Pectin lyase-like"/>
    <property type="match status" value="1"/>
</dbReference>
<dbReference type="InterPro" id="IPR011050">
    <property type="entry name" value="Pectin_lyase_fold/virulence"/>
</dbReference>
<proteinExistence type="inferred from homology"/>
<evidence type="ECO:0000313" key="6">
    <source>
        <dbReference type="EMBL" id="TDG36234.1"/>
    </source>
</evidence>
<keyword evidence="2 4" id="KW-0378">Hydrolase</keyword>
<dbReference type="PANTHER" id="PTHR31339">
    <property type="entry name" value="PECTIN LYASE-RELATED"/>
    <property type="match status" value="1"/>
</dbReference>
<dbReference type="SMART" id="SM00710">
    <property type="entry name" value="PbH1"/>
    <property type="match status" value="4"/>
</dbReference>
<sequence length="460" mass="51028">MKKQIFSIILLLSVFAVQATVKTKSIYRSTNDRIKNTFFDIRDYGAKGDGKTLNTKAFQNAIDACNKAGGGTVLVTGGKFLTGTIFFRSNVCLQINAGAVLLGSANIKDYPNNTDRHMYRGEAEMDRCLIVASDVKNISITGTGKIDGQGKLFPNAGDPQENRPKILRFLNSTNIRLRDITIESPASWTTEWRYCNDIVVDGITIFSQANWNGDGLDFDGCTDVRVSNSSFDTSDDSICLQTSMIDKPSKNVVITNCVFSSKWAGIRIGLLSRGNFENIVVTNCIFNNHSDSGLKIQMCEGGEMKNMIFSNLVMKNVPRPVFMTFTKQNAWVDANNEDRPMKTMTNIQFNNIIVETDARGKDCAFVFTGLPGHPIENITLNNIQAVFPGGGTIADSKNILKEFTSAQLDGRWPEYFEFKNTVPAFGLYMRHVKGVRLINTEFTTIAKDERPAVVLIDVVK</sequence>
<dbReference type="AlphaFoldDB" id="A0A4R5MKN7"/>
<evidence type="ECO:0000256" key="4">
    <source>
        <dbReference type="RuleBase" id="RU361169"/>
    </source>
</evidence>
<evidence type="ECO:0000256" key="5">
    <source>
        <dbReference type="SAM" id="SignalP"/>
    </source>
</evidence>
<dbReference type="Proteomes" id="UP000295668">
    <property type="component" value="Unassembled WGS sequence"/>
</dbReference>
<accession>A0A4R5MKN7</accession>
<keyword evidence="5" id="KW-0732">Signal</keyword>
<dbReference type="SUPFAM" id="SSF51126">
    <property type="entry name" value="Pectin lyase-like"/>
    <property type="match status" value="1"/>
</dbReference>
<evidence type="ECO:0000256" key="3">
    <source>
        <dbReference type="ARBA" id="ARBA00023295"/>
    </source>
</evidence>
<comment type="similarity">
    <text evidence="1 4">Belongs to the glycosyl hydrolase 28 family.</text>
</comment>
<dbReference type="InterPro" id="IPR051801">
    <property type="entry name" value="GH28_Enzymes"/>
</dbReference>
<evidence type="ECO:0000256" key="2">
    <source>
        <dbReference type="ARBA" id="ARBA00022801"/>
    </source>
</evidence>
<name>A0A4R5MKN7_9SPHI</name>
<dbReference type="InterPro" id="IPR000743">
    <property type="entry name" value="Glyco_hydro_28"/>
</dbReference>
<dbReference type="PANTHER" id="PTHR31339:SF9">
    <property type="entry name" value="PLASMIN AND FIBRONECTIN-BINDING PROTEIN A"/>
    <property type="match status" value="1"/>
</dbReference>
<feature type="chain" id="PRO_5020821185" evidence="5">
    <location>
        <begin position="20"/>
        <end position="460"/>
    </location>
</feature>
<organism evidence="6 7">
    <name type="scientific">Pedobacter changchengzhani</name>
    <dbReference type="NCBI Taxonomy" id="2529274"/>
    <lineage>
        <taxon>Bacteria</taxon>
        <taxon>Pseudomonadati</taxon>
        <taxon>Bacteroidota</taxon>
        <taxon>Sphingobacteriia</taxon>
        <taxon>Sphingobacteriales</taxon>
        <taxon>Sphingobacteriaceae</taxon>
        <taxon>Pedobacter</taxon>
    </lineage>
</organism>
<keyword evidence="7" id="KW-1185">Reference proteome</keyword>
<dbReference type="GO" id="GO:0004650">
    <property type="term" value="F:polygalacturonase activity"/>
    <property type="evidence" value="ECO:0007669"/>
    <property type="project" value="InterPro"/>
</dbReference>
<feature type="signal peptide" evidence="5">
    <location>
        <begin position="1"/>
        <end position="19"/>
    </location>
</feature>
<gene>
    <name evidence="6" type="ORF">EZJ43_09530</name>
</gene>
<protein>
    <submittedName>
        <fullName evidence="6">Glycoside hydrolase family 28 protein</fullName>
    </submittedName>
</protein>
<dbReference type="InterPro" id="IPR006626">
    <property type="entry name" value="PbH1"/>
</dbReference>
<comment type="caution">
    <text evidence="6">The sequence shown here is derived from an EMBL/GenBank/DDBJ whole genome shotgun (WGS) entry which is preliminary data.</text>
</comment>
<evidence type="ECO:0000256" key="1">
    <source>
        <dbReference type="ARBA" id="ARBA00008834"/>
    </source>
</evidence>
<dbReference type="Pfam" id="PF00295">
    <property type="entry name" value="Glyco_hydro_28"/>
    <property type="match status" value="1"/>
</dbReference>
<evidence type="ECO:0000313" key="7">
    <source>
        <dbReference type="Proteomes" id="UP000295668"/>
    </source>
</evidence>
<keyword evidence="3 4" id="KW-0326">Glycosidase</keyword>
<dbReference type="InterPro" id="IPR012334">
    <property type="entry name" value="Pectin_lyas_fold"/>
</dbReference>
<dbReference type="RefSeq" id="WP_133262480.1">
    <property type="nucleotide sequence ID" value="NZ_SJCY01000005.1"/>
</dbReference>
<dbReference type="GO" id="GO:0005975">
    <property type="term" value="P:carbohydrate metabolic process"/>
    <property type="evidence" value="ECO:0007669"/>
    <property type="project" value="InterPro"/>
</dbReference>
<dbReference type="OrthoDB" id="9795222at2"/>
<reference evidence="6 7" key="1">
    <citation type="submission" date="2019-02" db="EMBL/GenBank/DDBJ databases">
        <title>Pedobacter sp. nov., a novel speices isolated from soil of pinguins habitat in Antarcitica.</title>
        <authorList>
            <person name="He R.-H."/>
        </authorList>
    </citation>
    <scope>NUCLEOTIDE SEQUENCE [LARGE SCALE GENOMIC DNA]</scope>
    <source>
        <strain evidence="6 7">E01020</strain>
    </source>
</reference>